<dbReference type="Proteomes" id="UP001054837">
    <property type="component" value="Unassembled WGS sequence"/>
</dbReference>
<dbReference type="AlphaFoldDB" id="A0AAV4U4P9"/>
<proteinExistence type="predicted"/>
<evidence type="ECO:0000313" key="1">
    <source>
        <dbReference type="EMBL" id="GIY52710.1"/>
    </source>
</evidence>
<protein>
    <submittedName>
        <fullName evidence="1">Uncharacterized protein</fullName>
    </submittedName>
</protein>
<evidence type="ECO:0000313" key="2">
    <source>
        <dbReference type="Proteomes" id="UP001054837"/>
    </source>
</evidence>
<comment type="caution">
    <text evidence="1">The sequence shown here is derived from an EMBL/GenBank/DDBJ whole genome shotgun (WGS) entry which is preliminary data.</text>
</comment>
<reference evidence="1 2" key="1">
    <citation type="submission" date="2021-06" db="EMBL/GenBank/DDBJ databases">
        <title>Caerostris darwini draft genome.</title>
        <authorList>
            <person name="Kono N."/>
            <person name="Arakawa K."/>
        </authorList>
    </citation>
    <scope>NUCLEOTIDE SEQUENCE [LARGE SCALE GENOMIC DNA]</scope>
</reference>
<sequence>MNTFETVNLLRRKTKHANCELSICIQSSYPEISSRKLATLPSRISPSKYNVLLKSAAPFSSSIIRLFIQRRTPTFHPPNPFLIYPAHFPGKRFPESDTDEQLRRFGVHKIFSVDVRSNLKLRCCSCDEAARGNKMLFHHQSVSTQ</sequence>
<name>A0AAV4U4P9_9ARAC</name>
<keyword evidence="2" id="KW-1185">Reference proteome</keyword>
<accession>A0AAV4U4P9</accession>
<organism evidence="1 2">
    <name type="scientific">Caerostris darwini</name>
    <dbReference type="NCBI Taxonomy" id="1538125"/>
    <lineage>
        <taxon>Eukaryota</taxon>
        <taxon>Metazoa</taxon>
        <taxon>Ecdysozoa</taxon>
        <taxon>Arthropoda</taxon>
        <taxon>Chelicerata</taxon>
        <taxon>Arachnida</taxon>
        <taxon>Araneae</taxon>
        <taxon>Araneomorphae</taxon>
        <taxon>Entelegynae</taxon>
        <taxon>Araneoidea</taxon>
        <taxon>Araneidae</taxon>
        <taxon>Caerostris</taxon>
    </lineage>
</organism>
<gene>
    <name evidence="1" type="ORF">CDAR_280491</name>
</gene>
<dbReference type="EMBL" id="BPLQ01010701">
    <property type="protein sequence ID" value="GIY52710.1"/>
    <property type="molecule type" value="Genomic_DNA"/>
</dbReference>